<dbReference type="NCBIfam" id="TIGR01441">
    <property type="entry name" value="GPR"/>
    <property type="match status" value="1"/>
</dbReference>
<keyword evidence="1 4" id="KW-0645">Protease</keyword>
<keyword evidence="2 4" id="KW-0378">Hydrolase</keyword>
<reference evidence="5 6" key="1">
    <citation type="submission" date="2015-09" db="EMBL/GenBank/DDBJ databases">
        <title>Draft genome sequence of Hydrogenibacillus schlegelii DSM 2000.</title>
        <authorList>
            <person name="Hemp J."/>
        </authorList>
    </citation>
    <scope>NUCLEOTIDE SEQUENCE [LARGE SCALE GENOMIC DNA]</scope>
    <source>
        <strain evidence="5 6">MA 48</strain>
    </source>
</reference>
<dbReference type="GO" id="GO:0009847">
    <property type="term" value="P:spore germination"/>
    <property type="evidence" value="ECO:0007669"/>
    <property type="project" value="UniProtKB-UniRule"/>
</dbReference>
<evidence type="ECO:0000256" key="4">
    <source>
        <dbReference type="HAMAP-Rule" id="MF_00626"/>
    </source>
</evidence>
<comment type="PTM">
    <text evidence="4">Autoproteolytically processed. The inactive tetrameric zymogen termed p46 autoprocesses to a smaller form termed p41, which is active only during spore germination.</text>
</comment>
<proteinExistence type="inferred from homology"/>
<organism evidence="5 6">
    <name type="scientific">Hydrogenibacillus schlegelii</name>
    <name type="common">Bacillus schlegelii</name>
    <dbReference type="NCBI Taxonomy" id="1484"/>
    <lineage>
        <taxon>Bacteria</taxon>
        <taxon>Bacillati</taxon>
        <taxon>Bacillota</taxon>
        <taxon>Bacilli</taxon>
        <taxon>Bacillales</taxon>
        <taxon>Bacillales Family X. Incertae Sedis</taxon>
        <taxon>Hydrogenibacillus</taxon>
    </lineage>
</organism>
<dbReference type="Proteomes" id="UP000243024">
    <property type="component" value="Unassembled WGS sequence"/>
</dbReference>
<dbReference type="InterPro" id="IPR005080">
    <property type="entry name" value="Peptidase_A25"/>
</dbReference>
<dbReference type="RefSeq" id="WP_066442286.1">
    <property type="nucleotide sequence ID" value="NZ_CBCSAS010000011.1"/>
</dbReference>
<accession>A0A179IU04</accession>
<dbReference type="STRING" id="1484.SA87_10850"/>
<gene>
    <name evidence="4" type="primary">gpr</name>
    <name evidence="5" type="ORF">SA87_10850</name>
</gene>
<comment type="catalytic activity">
    <reaction evidence="4">
        <text>Endopeptidase action with P4 Glu or Asp, P1 preferably Glu &gt; Asp, P1' hydrophobic and P2' Ala.</text>
        <dbReference type="EC" id="3.4.24.78"/>
    </reaction>
</comment>
<evidence type="ECO:0000313" key="5">
    <source>
        <dbReference type="EMBL" id="OAR05392.1"/>
    </source>
</evidence>
<comment type="function">
    <text evidence="4">Initiates the rapid degradation of small, acid-soluble proteins during spore germination.</text>
</comment>
<evidence type="ECO:0000256" key="3">
    <source>
        <dbReference type="ARBA" id="ARBA00023145"/>
    </source>
</evidence>
<dbReference type="PIRSF" id="PIRSF019549">
    <property type="entry name" value="Peptidase_A25"/>
    <property type="match status" value="1"/>
</dbReference>
<dbReference type="EC" id="3.4.24.78" evidence="4"/>
<name>A0A179IU04_HYDSH</name>
<dbReference type="Pfam" id="PF03418">
    <property type="entry name" value="Peptidase_A25"/>
    <property type="match status" value="1"/>
</dbReference>
<dbReference type="EMBL" id="JXBB01000001">
    <property type="protein sequence ID" value="OAR05392.1"/>
    <property type="molecule type" value="Genomic_DNA"/>
</dbReference>
<keyword evidence="6" id="KW-1185">Reference proteome</keyword>
<comment type="similarity">
    <text evidence="4">Belongs to the peptidase A25 family.</text>
</comment>
<dbReference type="Gene3D" id="3.40.50.1450">
    <property type="entry name" value="HybD-like"/>
    <property type="match status" value="2"/>
</dbReference>
<dbReference type="InterPro" id="IPR023430">
    <property type="entry name" value="Pept_HybD-like_dom_sf"/>
</dbReference>
<evidence type="ECO:0000256" key="2">
    <source>
        <dbReference type="ARBA" id="ARBA00022801"/>
    </source>
</evidence>
<protein>
    <recommendedName>
        <fullName evidence="4">Germination protease</fullName>
        <ecNumber evidence="4">3.4.24.78</ecNumber>
    </recommendedName>
    <alternativeName>
        <fullName evidence="4">GPR endopeptidase</fullName>
    </alternativeName>
    <alternativeName>
        <fullName evidence="4">Germination proteinase</fullName>
    </alternativeName>
    <alternativeName>
        <fullName evidence="4">Spore protease</fullName>
    </alternativeName>
</protein>
<feature type="propeptide" id="PRO_5008188902" evidence="4">
    <location>
        <begin position="1"/>
        <end position="20"/>
    </location>
</feature>
<comment type="subunit">
    <text evidence="4">Homotetramer.</text>
</comment>
<sequence>MRQSDRSDAAGVVPAYGRTDLALEAHEALFGRAGAVGAETAPKAAAPDVEAGLRKETEEAFGGRMRVVRLEIVSDAAAQALGKPVGKYVTFELPELLTGEAAYRSEAADLFSRGLARFFKEIGLGDEDPVLVVGLGNRQVTPDALGPVVAERVRVTRHLFQHEPGLVEDGVRSVAALAPGVMGTTGVETGDIVAAVVGAIGVAAVIVVDALAARSLARLYTTVQMSDAGIQPGSGIGNKRRPLTRETLGVPVIAIGVPTVVEASTIAGEAIDLLIKHLGRQLHEASQPKARERLVPPGAPPYDRPPRFTEADLPPEPARKVFFGLLGTLTEEEKQALLREVLEPLGMNWIVTPKEVDAYIDDLGQFLAAGLNRALHGRIDRENVAHFTH</sequence>
<dbReference type="HAMAP" id="MF_00626">
    <property type="entry name" value="Germination_prot"/>
    <property type="match status" value="1"/>
</dbReference>
<comment type="caution">
    <text evidence="5">The sequence shown here is derived from an EMBL/GenBank/DDBJ whole genome shotgun (WGS) entry which is preliminary data.</text>
</comment>
<dbReference type="GO" id="GO:0006508">
    <property type="term" value="P:proteolysis"/>
    <property type="evidence" value="ECO:0007669"/>
    <property type="project" value="UniProtKB-UniRule"/>
</dbReference>
<dbReference type="AlphaFoldDB" id="A0A179IU04"/>
<dbReference type="SUPFAM" id="SSF53163">
    <property type="entry name" value="HybD-like"/>
    <property type="match status" value="1"/>
</dbReference>
<evidence type="ECO:0000256" key="1">
    <source>
        <dbReference type="ARBA" id="ARBA00022670"/>
    </source>
</evidence>
<keyword evidence="3 4" id="KW-0865">Zymogen</keyword>
<evidence type="ECO:0000313" key="6">
    <source>
        <dbReference type="Proteomes" id="UP000243024"/>
    </source>
</evidence>
<feature type="chain" id="PRO_5023413318" description="Germination protease" evidence="4">
    <location>
        <begin position="21"/>
        <end position="389"/>
    </location>
</feature>
<dbReference type="GO" id="GO:0004222">
    <property type="term" value="F:metalloendopeptidase activity"/>
    <property type="evidence" value="ECO:0007669"/>
    <property type="project" value="UniProtKB-UniRule"/>
</dbReference>